<sequence>MEKHQSHEERGKDEETITKLTILKISSLIQNGDVSNCRELILKNRNIEECEELYQMKNLQKIDLSENKIKDLSMLEMNLNLQQIVVQNNLIDNINYLNNINNLVYLNLSNNKIKIMDGVCELTNLKTLILAYNEIEKVPNLANLQNLETLILKNNKIETFAKPTKVMTHLKKISLAFNRMREFCFGSHFSNVQELRLNSNKLTHVQRDVVYMTALKQLYIQNNFILDAEILTHLCELNYLKNIVILENPFFKKMNTELLNNFIQMCKKNLTTINSVTIPRSRKFDSFLFDHTDDITAKQEHHRRNGHEPKQGGGPTQMYAKRDDPHVVRSNLHIRKGDWKKKGKRYKKNKSQ</sequence>
<keyword evidence="5" id="KW-1185">Reference proteome</keyword>
<accession>A0A1B1E5P5</accession>
<organism evidence="4 5">
    <name type="scientific">Plasmodium coatneyi</name>
    <dbReference type="NCBI Taxonomy" id="208452"/>
    <lineage>
        <taxon>Eukaryota</taxon>
        <taxon>Sar</taxon>
        <taxon>Alveolata</taxon>
        <taxon>Apicomplexa</taxon>
        <taxon>Aconoidasida</taxon>
        <taxon>Haemosporida</taxon>
        <taxon>Plasmodiidae</taxon>
        <taxon>Plasmodium</taxon>
    </lineage>
</organism>
<dbReference type="Gene3D" id="3.80.10.10">
    <property type="entry name" value="Ribonuclease Inhibitor"/>
    <property type="match status" value="2"/>
</dbReference>
<evidence type="ECO:0008006" key="6">
    <source>
        <dbReference type="Google" id="ProtNLM"/>
    </source>
</evidence>
<dbReference type="PANTHER" id="PTHR46652:SF3">
    <property type="entry name" value="LEUCINE-RICH REPEAT-CONTAINING PROTEIN 9"/>
    <property type="match status" value="1"/>
</dbReference>
<keyword evidence="2" id="KW-0677">Repeat</keyword>
<dbReference type="PROSITE" id="PS51450">
    <property type="entry name" value="LRR"/>
    <property type="match status" value="3"/>
</dbReference>
<dbReference type="InterPro" id="IPR050836">
    <property type="entry name" value="SDS22/Internalin_LRR"/>
</dbReference>
<keyword evidence="1" id="KW-0433">Leucine-rich repeat</keyword>
<dbReference type="EMBL" id="CP016250">
    <property type="protein sequence ID" value="ANQ10308.1"/>
    <property type="molecule type" value="Genomic_DNA"/>
</dbReference>
<dbReference type="SUPFAM" id="SSF52058">
    <property type="entry name" value="L domain-like"/>
    <property type="match status" value="1"/>
</dbReference>
<dbReference type="PANTHER" id="PTHR46652">
    <property type="entry name" value="LEUCINE-RICH REPEAT AND IQ DOMAIN-CONTAINING PROTEIN 1-RELATED"/>
    <property type="match status" value="1"/>
</dbReference>
<dbReference type="Pfam" id="PF00560">
    <property type="entry name" value="LRR_1"/>
    <property type="match status" value="1"/>
</dbReference>
<feature type="region of interest" description="Disordered" evidence="3">
    <location>
        <begin position="297"/>
        <end position="352"/>
    </location>
</feature>
<dbReference type="Proteomes" id="UP000092716">
    <property type="component" value="Chromosome 12"/>
</dbReference>
<dbReference type="InterPro" id="IPR032675">
    <property type="entry name" value="LRR_dom_sf"/>
</dbReference>
<dbReference type="InterPro" id="IPR025875">
    <property type="entry name" value="Leu-rich_rpt_4"/>
</dbReference>
<feature type="compositionally biased region" description="Basic residues" evidence="3">
    <location>
        <begin position="332"/>
        <end position="352"/>
    </location>
</feature>
<evidence type="ECO:0000256" key="3">
    <source>
        <dbReference type="SAM" id="MobiDB-lite"/>
    </source>
</evidence>
<reference evidence="5" key="1">
    <citation type="submission" date="2016-06" db="EMBL/GenBank/DDBJ databases">
        <title>First high quality genome sequence of Plasmodium coatneyi using continuous long reads from single molecule, real-time sequencing.</title>
        <authorList>
            <person name="Chien J.-T."/>
            <person name="Pakala S.B."/>
            <person name="Geraldo J.A."/>
            <person name="Lapp S.A."/>
            <person name="Barnwell J.W."/>
            <person name="Kissinger J.C."/>
            <person name="Galinski M.R."/>
            <person name="Humphrey J.C."/>
        </authorList>
    </citation>
    <scope>NUCLEOTIDE SEQUENCE [LARGE SCALE GENOMIC DNA]</scope>
    <source>
        <strain evidence="5">Hackeri</strain>
    </source>
</reference>
<evidence type="ECO:0000313" key="4">
    <source>
        <dbReference type="EMBL" id="ANQ10308.1"/>
    </source>
</evidence>
<evidence type="ECO:0000313" key="5">
    <source>
        <dbReference type="Proteomes" id="UP000092716"/>
    </source>
</evidence>
<gene>
    <name evidence="4" type="ORF">PCOAH_00045970</name>
</gene>
<dbReference type="RefSeq" id="XP_019917003.1">
    <property type="nucleotide sequence ID" value="XM_020061381.1"/>
</dbReference>
<name>A0A1B1E5P5_9APIC</name>
<dbReference type="KEGG" id="pcot:PCOAH_00045970"/>
<protein>
    <recommendedName>
        <fullName evidence="6">Leucine-rich repeat protein</fullName>
    </recommendedName>
</protein>
<evidence type="ECO:0000256" key="1">
    <source>
        <dbReference type="ARBA" id="ARBA00022614"/>
    </source>
</evidence>
<dbReference type="OrthoDB" id="277458at2759"/>
<dbReference type="VEuPathDB" id="PlasmoDB:PCOAH_00045970"/>
<dbReference type="InterPro" id="IPR003591">
    <property type="entry name" value="Leu-rich_rpt_typical-subtyp"/>
</dbReference>
<dbReference type="AlphaFoldDB" id="A0A1B1E5P5"/>
<dbReference type="GeneID" id="30911328"/>
<evidence type="ECO:0000256" key="2">
    <source>
        <dbReference type="ARBA" id="ARBA00022737"/>
    </source>
</evidence>
<dbReference type="SMART" id="SM00369">
    <property type="entry name" value="LRR_TYP"/>
    <property type="match status" value="3"/>
</dbReference>
<dbReference type="SMART" id="SM00365">
    <property type="entry name" value="LRR_SD22"/>
    <property type="match status" value="6"/>
</dbReference>
<proteinExistence type="predicted"/>
<dbReference type="InterPro" id="IPR001611">
    <property type="entry name" value="Leu-rich_rpt"/>
</dbReference>
<dbReference type="Pfam" id="PF12799">
    <property type="entry name" value="LRR_4"/>
    <property type="match status" value="1"/>
</dbReference>